<sequence>MNAAHEWWQQETNLKPEDIVDIVKTDPKIDEWRKFLIEELLEDRLVAALREESERLATLQVTGVVEKGSRWDATLQRDVLQRVRREIKKSLVYQRFREELKARLNSTKIKEELKQLCASCLELKEKSSTMKNLDENVDNTNFSSCKKEAVDSKAISNWEEEPVLENNTTTVSKPETLMEIERNETQVVQVEPEESKLGDSRCVNDCDDVAVSSVTNDEYFVENTESNFIGNEELCVNTENSSCKQSCPLETQVGRRDVSEISNNAEKDMRLLNVSKQSKVPKKTKNMRDKELKNTEPVDQSAIAQSLGYKMTGRKVKLLRFTEKGQMKWLSAQVLDYKEESQQHKIITEQGDEEWILFSHENILLSK</sequence>
<evidence type="ECO:0000313" key="1">
    <source>
        <dbReference type="EMBL" id="GJQ09691.1"/>
    </source>
</evidence>
<comment type="caution">
    <text evidence="1">The sequence shown here is derived from an EMBL/GenBank/DDBJ whole genome shotgun (WGS) entry which is preliminary data.</text>
</comment>
<reference evidence="1" key="2">
    <citation type="submission" date="2022-01" db="EMBL/GenBank/DDBJ databases">
        <authorList>
            <person name="Hirooka S."/>
            <person name="Miyagishima S.Y."/>
        </authorList>
    </citation>
    <scope>NUCLEOTIDE SEQUENCE</scope>
    <source>
        <strain evidence="1">NBRC 102759</strain>
    </source>
</reference>
<dbReference type="AlphaFoldDB" id="A0A9C7PTQ7"/>
<reference evidence="1" key="1">
    <citation type="journal article" date="2022" name="Proc. Natl. Acad. Sci. U.S.A.">
        <title>Life cycle and functional genomics of the unicellular red alga Galdieria for elucidating algal and plant evolution and industrial use.</title>
        <authorList>
            <person name="Hirooka S."/>
            <person name="Itabashi T."/>
            <person name="Ichinose T.M."/>
            <person name="Onuma R."/>
            <person name="Fujiwara T."/>
            <person name="Yamashita S."/>
            <person name="Jong L.W."/>
            <person name="Tomita R."/>
            <person name="Iwane A.H."/>
            <person name="Miyagishima S.Y."/>
        </authorList>
    </citation>
    <scope>NUCLEOTIDE SEQUENCE</scope>
    <source>
        <strain evidence="1">NBRC 102759</strain>
    </source>
</reference>
<accession>A0A9C7PTQ7</accession>
<keyword evidence="2" id="KW-1185">Reference proteome</keyword>
<protein>
    <submittedName>
        <fullName evidence="1">Uncharacterized protein</fullName>
    </submittedName>
</protein>
<dbReference type="Proteomes" id="UP001061958">
    <property type="component" value="Unassembled WGS sequence"/>
</dbReference>
<proteinExistence type="predicted"/>
<dbReference type="EMBL" id="BQMJ01000010">
    <property type="protein sequence ID" value="GJQ09691.1"/>
    <property type="molecule type" value="Genomic_DNA"/>
</dbReference>
<organism evidence="1 2">
    <name type="scientific">Galdieria partita</name>
    <dbReference type="NCBI Taxonomy" id="83374"/>
    <lineage>
        <taxon>Eukaryota</taxon>
        <taxon>Rhodophyta</taxon>
        <taxon>Bangiophyceae</taxon>
        <taxon>Galdieriales</taxon>
        <taxon>Galdieriaceae</taxon>
        <taxon>Galdieria</taxon>
    </lineage>
</organism>
<evidence type="ECO:0000313" key="2">
    <source>
        <dbReference type="Proteomes" id="UP001061958"/>
    </source>
</evidence>
<gene>
    <name evidence="1" type="ORF">GpartN1_g1482.t1</name>
</gene>
<name>A0A9C7PTQ7_9RHOD</name>
<dbReference type="OrthoDB" id="9300at2759"/>